<sequence length="294" mass="32702">MDDRDNLDPGTEFTSESSWTLGHDSDSVNYFFSNDRENSILSEFGWNLQSDEPSRFKDLDRIEAEERSDSAGNLEIQRSSAAGPARSSGRGSRDVSTTNYPSVSSSSSEDPPEKSTDSGGKPPEIPSTVKKKGQKRIRQPRFAFMTKSEVDHLEDGYRWRKYGQKAVKNSPFPRSYYRCTNSKCTVKKRVERSSEDPTIVITTYEGQHCHHTVGFPRGGIICHQATFSSHMTPPILSQFIYPGMQLPQDNPPSTVVQPRPLPVEARECSTVSSTPTPHLATDGLLGDIVPPGMR</sequence>
<keyword evidence="4" id="KW-0804">Transcription</keyword>
<comment type="subcellular location">
    <subcellularLocation>
        <location evidence="1">Nucleus</location>
    </subcellularLocation>
</comment>
<evidence type="ECO:0000256" key="6">
    <source>
        <dbReference type="SAM" id="MobiDB-lite"/>
    </source>
</evidence>
<dbReference type="Proteomes" id="UP000886885">
    <property type="component" value="Chromosome 10D"/>
</dbReference>
<gene>
    <name evidence="8" type="ORF">POTOM_038328</name>
</gene>
<feature type="region of interest" description="Disordered" evidence="6">
    <location>
        <begin position="44"/>
        <end position="142"/>
    </location>
</feature>
<evidence type="ECO:0000259" key="7">
    <source>
        <dbReference type="PROSITE" id="PS50811"/>
    </source>
</evidence>
<keyword evidence="2" id="KW-0805">Transcription regulation</keyword>
<evidence type="ECO:0000256" key="5">
    <source>
        <dbReference type="ARBA" id="ARBA00023242"/>
    </source>
</evidence>
<feature type="compositionally biased region" description="Basic and acidic residues" evidence="6">
    <location>
        <begin position="52"/>
        <end position="69"/>
    </location>
</feature>
<dbReference type="SMART" id="SM00774">
    <property type="entry name" value="WRKY"/>
    <property type="match status" value="1"/>
</dbReference>
<feature type="compositionally biased region" description="Low complexity" evidence="6">
    <location>
        <begin position="78"/>
        <end position="109"/>
    </location>
</feature>
<dbReference type="InterPro" id="IPR036576">
    <property type="entry name" value="WRKY_dom_sf"/>
</dbReference>
<dbReference type="OrthoDB" id="771376at2759"/>
<accession>A0A8X7YZ39</accession>
<evidence type="ECO:0000256" key="1">
    <source>
        <dbReference type="ARBA" id="ARBA00004123"/>
    </source>
</evidence>
<dbReference type="Gene3D" id="2.20.25.80">
    <property type="entry name" value="WRKY domain"/>
    <property type="match status" value="1"/>
</dbReference>
<dbReference type="GO" id="GO:0003700">
    <property type="term" value="F:DNA-binding transcription factor activity"/>
    <property type="evidence" value="ECO:0007669"/>
    <property type="project" value="InterPro"/>
</dbReference>
<dbReference type="GO" id="GO:0043565">
    <property type="term" value="F:sequence-specific DNA binding"/>
    <property type="evidence" value="ECO:0007669"/>
    <property type="project" value="InterPro"/>
</dbReference>
<protein>
    <recommendedName>
        <fullName evidence="7">WRKY domain-containing protein</fullName>
    </recommendedName>
</protein>
<feature type="domain" description="WRKY" evidence="7">
    <location>
        <begin position="148"/>
        <end position="213"/>
    </location>
</feature>
<dbReference type="GO" id="GO:0005634">
    <property type="term" value="C:nucleus"/>
    <property type="evidence" value="ECO:0007669"/>
    <property type="project" value="UniProtKB-SubCell"/>
</dbReference>
<dbReference type="SUPFAM" id="SSF118290">
    <property type="entry name" value="WRKY DNA-binding domain"/>
    <property type="match status" value="1"/>
</dbReference>
<name>A0A8X7YZ39_POPTO</name>
<evidence type="ECO:0000256" key="2">
    <source>
        <dbReference type="ARBA" id="ARBA00023015"/>
    </source>
</evidence>
<reference evidence="8" key="1">
    <citation type="journal article" date="2020" name="bioRxiv">
        <title>Hybrid origin of Populus tomentosa Carr. identified through genome sequencing and phylogenomic analysis.</title>
        <authorList>
            <person name="An X."/>
            <person name="Gao K."/>
            <person name="Chen Z."/>
            <person name="Li J."/>
            <person name="Yang X."/>
            <person name="Yang X."/>
            <person name="Zhou J."/>
            <person name="Guo T."/>
            <person name="Zhao T."/>
            <person name="Huang S."/>
            <person name="Miao D."/>
            <person name="Khan W.U."/>
            <person name="Rao P."/>
            <person name="Ye M."/>
            <person name="Lei B."/>
            <person name="Liao W."/>
            <person name="Wang J."/>
            <person name="Ji L."/>
            <person name="Li Y."/>
            <person name="Guo B."/>
            <person name="Mustafa N.S."/>
            <person name="Li S."/>
            <person name="Yun Q."/>
            <person name="Keller S.R."/>
            <person name="Mao J."/>
            <person name="Zhang R."/>
            <person name="Strauss S.H."/>
        </authorList>
    </citation>
    <scope>NUCLEOTIDE SEQUENCE</scope>
    <source>
        <strain evidence="8">GM15</strain>
        <tissue evidence="8">Leaf</tissue>
    </source>
</reference>
<dbReference type="InterPro" id="IPR003657">
    <property type="entry name" value="WRKY_dom"/>
</dbReference>
<comment type="caution">
    <text evidence="8">The sequence shown here is derived from an EMBL/GenBank/DDBJ whole genome shotgun (WGS) entry which is preliminary data.</text>
</comment>
<dbReference type="Pfam" id="PF03106">
    <property type="entry name" value="WRKY"/>
    <property type="match status" value="1"/>
</dbReference>
<dbReference type="PANTHER" id="PTHR31221:SF334">
    <property type="entry name" value="WRKY TRANSCRIPTION FACTOR 57-RELATED"/>
    <property type="match status" value="1"/>
</dbReference>
<dbReference type="InterPro" id="IPR044810">
    <property type="entry name" value="WRKY_plant"/>
</dbReference>
<dbReference type="PROSITE" id="PS50811">
    <property type="entry name" value="WRKY"/>
    <property type="match status" value="1"/>
</dbReference>
<dbReference type="EMBL" id="JAAWWB010000020">
    <property type="protein sequence ID" value="KAG6757997.1"/>
    <property type="molecule type" value="Genomic_DNA"/>
</dbReference>
<dbReference type="PANTHER" id="PTHR31221">
    <property type="entry name" value="WRKY TRANSCRIPTION FACTOR PROTEIN 1-RELATED"/>
    <property type="match status" value="1"/>
</dbReference>
<keyword evidence="3" id="KW-0238">DNA-binding</keyword>
<proteinExistence type="predicted"/>
<feature type="region of interest" description="Disordered" evidence="6">
    <location>
        <begin position="1"/>
        <end position="25"/>
    </location>
</feature>
<evidence type="ECO:0000313" key="9">
    <source>
        <dbReference type="Proteomes" id="UP000886885"/>
    </source>
</evidence>
<organism evidence="8 9">
    <name type="scientific">Populus tomentosa</name>
    <name type="common">Chinese white poplar</name>
    <dbReference type="NCBI Taxonomy" id="118781"/>
    <lineage>
        <taxon>Eukaryota</taxon>
        <taxon>Viridiplantae</taxon>
        <taxon>Streptophyta</taxon>
        <taxon>Embryophyta</taxon>
        <taxon>Tracheophyta</taxon>
        <taxon>Spermatophyta</taxon>
        <taxon>Magnoliopsida</taxon>
        <taxon>eudicotyledons</taxon>
        <taxon>Gunneridae</taxon>
        <taxon>Pentapetalae</taxon>
        <taxon>rosids</taxon>
        <taxon>fabids</taxon>
        <taxon>Malpighiales</taxon>
        <taxon>Salicaceae</taxon>
        <taxon>Saliceae</taxon>
        <taxon>Populus</taxon>
    </lineage>
</organism>
<evidence type="ECO:0000313" key="8">
    <source>
        <dbReference type="EMBL" id="KAG6757997.1"/>
    </source>
</evidence>
<dbReference type="AlphaFoldDB" id="A0A8X7YZ39"/>
<evidence type="ECO:0000256" key="3">
    <source>
        <dbReference type="ARBA" id="ARBA00023125"/>
    </source>
</evidence>
<feature type="compositionally biased region" description="Basic residues" evidence="6">
    <location>
        <begin position="129"/>
        <end position="139"/>
    </location>
</feature>
<evidence type="ECO:0000256" key="4">
    <source>
        <dbReference type="ARBA" id="ARBA00023163"/>
    </source>
</evidence>
<keyword evidence="5" id="KW-0539">Nucleus</keyword>
<keyword evidence="9" id="KW-1185">Reference proteome</keyword>
<dbReference type="FunFam" id="2.20.25.80:FF:000003">
    <property type="entry name" value="WRKY transcription factor 57"/>
    <property type="match status" value="1"/>
</dbReference>